<comment type="caution">
    <text evidence="3">The sequence shown here is derived from an EMBL/GenBank/DDBJ whole genome shotgun (WGS) entry which is preliminary data.</text>
</comment>
<evidence type="ECO:0000259" key="2">
    <source>
        <dbReference type="Pfam" id="PF15579"/>
    </source>
</evidence>
<gene>
    <name evidence="3" type="ORF">GCM10011611_43680</name>
</gene>
<evidence type="ECO:0000313" key="3">
    <source>
        <dbReference type="EMBL" id="GGF32761.1"/>
    </source>
</evidence>
<keyword evidence="4" id="KW-1185">Reference proteome</keyword>
<protein>
    <recommendedName>
        <fullName evidence="2">Immunity protein 52 domain-containing protein</fullName>
    </recommendedName>
</protein>
<dbReference type="InterPro" id="IPR028969">
    <property type="entry name" value="Imm52"/>
</dbReference>
<reference evidence="3" key="1">
    <citation type="journal article" date="2014" name="Int. J. Syst. Evol. Microbiol.">
        <title>Complete genome sequence of Corynebacterium casei LMG S-19264T (=DSM 44701T), isolated from a smear-ripened cheese.</title>
        <authorList>
            <consortium name="US DOE Joint Genome Institute (JGI-PGF)"/>
            <person name="Walter F."/>
            <person name="Albersmeier A."/>
            <person name="Kalinowski J."/>
            <person name="Ruckert C."/>
        </authorList>
    </citation>
    <scope>NUCLEOTIDE SEQUENCE</scope>
    <source>
        <strain evidence="3">CGMCC 1.15725</strain>
    </source>
</reference>
<reference evidence="3" key="2">
    <citation type="submission" date="2020-09" db="EMBL/GenBank/DDBJ databases">
        <authorList>
            <person name="Sun Q."/>
            <person name="Zhou Y."/>
        </authorList>
    </citation>
    <scope>NUCLEOTIDE SEQUENCE</scope>
    <source>
        <strain evidence="3">CGMCC 1.15725</strain>
    </source>
</reference>
<feature type="domain" description="Immunity protein 52" evidence="2">
    <location>
        <begin position="63"/>
        <end position="163"/>
    </location>
</feature>
<organism evidence="3 4">
    <name type="scientific">Aliidongia dinghuensis</name>
    <dbReference type="NCBI Taxonomy" id="1867774"/>
    <lineage>
        <taxon>Bacteria</taxon>
        <taxon>Pseudomonadati</taxon>
        <taxon>Pseudomonadota</taxon>
        <taxon>Alphaproteobacteria</taxon>
        <taxon>Rhodospirillales</taxon>
        <taxon>Dongiaceae</taxon>
        <taxon>Aliidongia</taxon>
    </lineage>
</organism>
<evidence type="ECO:0000313" key="4">
    <source>
        <dbReference type="Proteomes" id="UP000646365"/>
    </source>
</evidence>
<feature type="compositionally biased region" description="Basic and acidic residues" evidence="1">
    <location>
        <begin position="181"/>
        <end position="193"/>
    </location>
</feature>
<proteinExistence type="predicted"/>
<dbReference type="Proteomes" id="UP000646365">
    <property type="component" value="Unassembled WGS sequence"/>
</dbReference>
<accession>A0A8J2YWZ6</accession>
<dbReference type="Pfam" id="PF15579">
    <property type="entry name" value="Imm52"/>
    <property type="match status" value="1"/>
</dbReference>
<dbReference type="EMBL" id="BMJQ01000012">
    <property type="protein sequence ID" value="GGF32761.1"/>
    <property type="molecule type" value="Genomic_DNA"/>
</dbReference>
<name>A0A8J2YWZ6_9PROT</name>
<feature type="region of interest" description="Disordered" evidence="1">
    <location>
        <begin position="166"/>
        <end position="193"/>
    </location>
</feature>
<dbReference type="AlphaFoldDB" id="A0A8J2YWZ6"/>
<sequence length="193" mass="20876">MARRIDRGRWRDSRGQPVTPQLFQVHAHNNAFTPPLRFSAAIGMPATASRDLPNRIYIIVSGAAEDQVSAALLKKMLLALVEAWQPAVGRVRPPGLTVDRSACVEAGWLTYLAPALARRIKPPPGAIVEPVPDGGLLLSASENRFDASNPRDLAAFDAIQESLAPLSEMPWPPDVGLDDVGLDRDSNETEAAR</sequence>
<evidence type="ECO:0000256" key="1">
    <source>
        <dbReference type="SAM" id="MobiDB-lite"/>
    </source>
</evidence>